<name>A0A1G9WQP7_ALLAB</name>
<evidence type="ECO:0000256" key="5">
    <source>
        <dbReference type="ARBA" id="ARBA00023251"/>
    </source>
</evidence>
<proteinExistence type="inferred from homology"/>
<dbReference type="GO" id="GO:0140359">
    <property type="term" value="F:ABC-type transporter activity"/>
    <property type="evidence" value="ECO:0007669"/>
    <property type="project" value="InterPro"/>
</dbReference>
<feature type="transmembrane region" description="Helical" evidence="6">
    <location>
        <begin position="224"/>
        <end position="243"/>
    </location>
</feature>
<feature type="transmembrane region" description="Helical" evidence="6">
    <location>
        <begin position="108"/>
        <end position="131"/>
    </location>
</feature>
<evidence type="ECO:0000256" key="3">
    <source>
        <dbReference type="ARBA" id="ARBA00022989"/>
    </source>
</evidence>
<dbReference type="GO" id="GO:0046677">
    <property type="term" value="P:response to antibiotic"/>
    <property type="evidence" value="ECO:0007669"/>
    <property type="project" value="UniProtKB-KW"/>
</dbReference>
<protein>
    <recommendedName>
        <fullName evidence="6">Transport permease protein</fullName>
    </recommendedName>
</protein>
<evidence type="ECO:0000256" key="2">
    <source>
        <dbReference type="ARBA" id="ARBA00022692"/>
    </source>
</evidence>
<feature type="domain" description="ABC transmembrane type-2" evidence="7">
    <location>
        <begin position="68"/>
        <end position="301"/>
    </location>
</feature>
<reference evidence="8 9" key="1">
    <citation type="submission" date="2016-10" db="EMBL/GenBank/DDBJ databases">
        <authorList>
            <person name="de Groot N.N."/>
        </authorList>
    </citation>
    <scope>NUCLEOTIDE SEQUENCE [LARGE SCALE GENOMIC DNA]</scope>
    <source>
        <strain evidence="8 9">DSM 44149</strain>
    </source>
</reference>
<dbReference type="OrthoDB" id="8988363at2"/>
<keyword evidence="3 6" id="KW-1133">Transmembrane helix</keyword>
<comment type="similarity">
    <text evidence="6">Belongs to the ABC-2 integral membrane protein family.</text>
</comment>
<comment type="subcellular location">
    <subcellularLocation>
        <location evidence="6">Cell membrane</location>
        <topology evidence="6">Multi-pass membrane protein</topology>
    </subcellularLocation>
    <subcellularLocation>
        <location evidence="1">Membrane</location>
        <topology evidence="1">Multi-pass membrane protein</topology>
    </subcellularLocation>
</comment>
<evidence type="ECO:0000256" key="1">
    <source>
        <dbReference type="ARBA" id="ARBA00004141"/>
    </source>
</evidence>
<evidence type="ECO:0000256" key="6">
    <source>
        <dbReference type="RuleBase" id="RU361157"/>
    </source>
</evidence>
<sequence>MGSRRVAKACSGHARTGPYWAVIPGDTATIGRAASLPGVQQTIVFPGRVLRQSLAICRRNLLQLKGDPLQALDVVMPMLLAGVFISVFGGAIGGTASGAAAGADYKQYLLPGIMIQAVSVVSMATGIGLNMDFDSGMMDRFRSISIARSSVLVGRIAADLCRMTVGLALVFLFSLVIGFRPEGGAPATLASIALMLAFGVALAWISAFIGLAIRSPQTVQSVGFAWLVPVQFASSLFVPTATMPDWLRPVIELNPITLVCDACRNLMLGVDATAALTGALLWIGALIAVFAPASVVCYSRRS</sequence>
<keyword evidence="9" id="KW-1185">Reference proteome</keyword>
<keyword evidence="5" id="KW-0046">Antibiotic resistance</keyword>
<dbReference type="EMBL" id="LT629701">
    <property type="protein sequence ID" value="SDM86729.1"/>
    <property type="molecule type" value="Genomic_DNA"/>
</dbReference>
<dbReference type="AlphaFoldDB" id="A0A1G9WQP7"/>
<dbReference type="InterPro" id="IPR047817">
    <property type="entry name" value="ABC2_TM_bact-type"/>
</dbReference>
<dbReference type="PANTHER" id="PTHR43229">
    <property type="entry name" value="NODULATION PROTEIN J"/>
    <property type="match status" value="1"/>
</dbReference>
<keyword evidence="6" id="KW-0813">Transport</keyword>
<evidence type="ECO:0000259" key="7">
    <source>
        <dbReference type="PROSITE" id="PS51012"/>
    </source>
</evidence>
<feature type="transmembrane region" description="Helical" evidence="6">
    <location>
        <begin position="189"/>
        <end position="212"/>
    </location>
</feature>
<dbReference type="Pfam" id="PF01061">
    <property type="entry name" value="ABC2_membrane"/>
    <property type="match status" value="1"/>
</dbReference>
<dbReference type="InterPro" id="IPR000412">
    <property type="entry name" value="ABC_2_transport"/>
</dbReference>
<feature type="transmembrane region" description="Helical" evidence="6">
    <location>
        <begin position="274"/>
        <end position="298"/>
    </location>
</feature>
<dbReference type="eggNOG" id="COG0842">
    <property type="taxonomic scope" value="Bacteria"/>
</dbReference>
<dbReference type="PIRSF" id="PIRSF006648">
    <property type="entry name" value="DrrB"/>
    <property type="match status" value="1"/>
</dbReference>
<dbReference type="InterPro" id="IPR051784">
    <property type="entry name" value="Nod_factor_ABC_transporter"/>
</dbReference>
<evidence type="ECO:0000313" key="8">
    <source>
        <dbReference type="EMBL" id="SDM86729.1"/>
    </source>
</evidence>
<feature type="transmembrane region" description="Helical" evidence="6">
    <location>
        <begin position="152"/>
        <end position="177"/>
    </location>
</feature>
<dbReference type="PANTHER" id="PTHR43229:SF2">
    <property type="entry name" value="NODULATION PROTEIN J"/>
    <property type="match status" value="1"/>
</dbReference>
<dbReference type="GO" id="GO:0043190">
    <property type="term" value="C:ATP-binding cassette (ABC) transporter complex"/>
    <property type="evidence" value="ECO:0007669"/>
    <property type="project" value="InterPro"/>
</dbReference>
<dbReference type="PROSITE" id="PS51012">
    <property type="entry name" value="ABC_TM2"/>
    <property type="match status" value="1"/>
</dbReference>
<evidence type="ECO:0000313" key="9">
    <source>
        <dbReference type="Proteomes" id="UP000183376"/>
    </source>
</evidence>
<keyword evidence="4 6" id="KW-0472">Membrane</keyword>
<feature type="transmembrane region" description="Helical" evidence="6">
    <location>
        <begin position="74"/>
        <end position="96"/>
    </location>
</feature>
<keyword evidence="2 6" id="KW-0812">Transmembrane</keyword>
<dbReference type="InterPro" id="IPR013525">
    <property type="entry name" value="ABC2_TM"/>
</dbReference>
<accession>A0A1G9WQP7</accession>
<keyword evidence="6" id="KW-1003">Cell membrane</keyword>
<dbReference type="STRING" id="211114.SAMN04489726_3751"/>
<gene>
    <name evidence="8" type="ORF">SAMN04489726_3751</name>
</gene>
<evidence type="ECO:0000256" key="4">
    <source>
        <dbReference type="ARBA" id="ARBA00023136"/>
    </source>
</evidence>
<dbReference type="Proteomes" id="UP000183376">
    <property type="component" value="Chromosome I"/>
</dbReference>
<organism evidence="8 9">
    <name type="scientific">Allokutzneria albata</name>
    <name type="common">Kibdelosporangium albatum</name>
    <dbReference type="NCBI Taxonomy" id="211114"/>
    <lineage>
        <taxon>Bacteria</taxon>
        <taxon>Bacillati</taxon>
        <taxon>Actinomycetota</taxon>
        <taxon>Actinomycetes</taxon>
        <taxon>Pseudonocardiales</taxon>
        <taxon>Pseudonocardiaceae</taxon>
        <taxon>Allokutzneria</taxon>
    </lineage>
</organism>